<proteinExistence type="predicted"/>
<feature type="domain" description="ScoMcrA-like N-terminal head" evidence="4">
    <location>
        <begin position="7"/>
        <end position="93"/>
    </location>
</feature>
<organism evidence="5 6">
    <name type="scientific">Saccharothrix coeruleofusca</name>
    <dbReference type="NCBI Taxonomy" id="33919"/>
    <lineage>
        <taxon>Bacteria</taxon>
        <taxon>Bacillati</taxon>
        <taxon>Actinomycetota</taxon>
        <taxon>Actinomycetes</taxon>
        <taxon>Pseudonocardiales</taxon>
        <taxon>Pseudonocardiaceae</taxon>
        <taxon>Saccharothrix</taxon>
    </lineage>
</organism>
<feature type="domain" description="HNH nuclease" evidence="2">
    <location>
        <begin position="275"/>
        <end position="330"/>
    </location>
</feature>
<gene>
    <name evidence="5" type="ORF">GCM10010185_16730</name>
</gene>
<dbReference type="Pfam" id="PF26345">
    <property type="entry name" value="ScoMcrA_N"/>
    <property type="match status" value="1"/>
</dbReference>
<reference evidence="5" key="2">
    <citation type="submission" date="2020-09" db="EMBL/GenBank/DDBJ databases">
        <authorList>
            <person name="Sun Q."/>
            <person name="Ohkuma M."/>
        </authorList>
    </citation>
    <scope>NUCLEOTIDE SEQUENCE</scope>
    <source>
        <strain evidence="5">JCM 3313</strain>
    </source>
</reference>
<accession>A0A918EDN2</accession>
<dbReference type="InterPro" id="IPR058807">
    <property type="entry name" value="ScoMcrA_N"/>
</dbReference>
<dbReference type="Pfam" id="PF13391">
    <property type="entry name" value="HNH_2"/>
    <property type="match status" value="1"/>
</dbReference>
<dbReference type="CDD" id="cd00085">
    <property type="entry name" value="HNHc"/>
    <property type="match status" value="1"/>
</dbReference>
<protein>
    <recommendedName>
        <fullName evidence="7">HNH endonuclease</fullName>
    </recommendedName>
</protein>
<evidence type="ECO:0000259" key="3">
    <source>
        <dbReference type="Pfam" id="PF26340"/>
    </source>
</evidence>
<dbReference type="Gene3D" id="1.10.30.50">
    <property type="match status" value="1"/>
</dbReference>
<reference evidence="5" key="1">
    <citation type="journal article" date="2014" name="Int. J. Syst. Evol. Microbiol.">
        <title>Complete genome sequence of Corynebacterium casei LMG S-19264T (=DSM 44701T), isolated from a smear-ripened cheese.</title>
        <authorList>
            <consortium name="US DOE Joint Genome Institute (JGI-PGF)"/>
            <person name="Walter F."/>
            <person name="Albersmeier A."/>
            <person name="Kalinowski J."/>
            <person name="Ruckert C."/>
        </authorList>
    </citation>
    <scope>NUCLEOTIDE SEQUENCE</scope>
    <source>
        <strain evidence="5">JCM 3313</strain>
    </source>
</reference>
<feature type="region of interest" description="Disordered" evidence="1">
    <location>
        <begin position="371"/>
        <end position="399"/>
    </location>
</feature>
<evidence type="ECO:0000259" key="4">
    <source>
        <dbReference type="Pfam" id="PF26345"/>
    </source>
</evidence>
<sequence>MLKTALSEIGRQEVLRAIAEHDKLGAEEFLKRYGYGEARALLLVHEGRHYPSKAIVGVAHGFLPGRTTLRPKDFTGGIASVVRVLEGLGFTVRDLRETGEPDPPAEDLLSGLLALDSATLHEPLALLWAISRVENSDRLHTLGRFRSEVGDVLAEFGGDNAPHPERAFHELSRTGAWEVVQSGDAEPRAGFTAWSHERLRADVAFRTRAINAIRARFLHSIDDHEALLAFVGLADYARVDALGTSTPGKRPRSGTATARVRDVARHVKALHDNQCQFCGTRLRTGFGFHSEAAHIVGLAAVHGGEDVPENVLCLCRNCHVQFDTFALYVDEHDVVRWVHDGSEAGRLRRHPEHYVDPAHLAYQRSLCAIDPGPGGPVPPPARGGVHTGWPDAGRRVRDR</sequence>
<name>A0A918EDN2_9PSEU</name>
<feature type="domain" description="ScoMcrA-like DNA sulfur-binding" evidence="3">
    <location>
        <begin position="117"/>
        <end position="236"/>
    </location>
</feature>
<evidence type="ECO:0000256" key="1">
    <source>
        <dbReference type="SAM" id="MobiDB-lite"/>
    </source>
</evidence>
<dbReference type="Proteomes" id="UP000639606">
    <property type="component" value="Unassembled WGS sequence"/>
</dbReference>
<dbReference type="Pfam" id="PF26340">
    <property type="entry name" value="DNA-SBD_ScoMcrA"/>
    <property type="match status" value="1"/>
</dbReference>
<dbReference type="RefSeq" id="WP_189222625.1">
    <property type="nucleotide sequence ID" value="NZ_BMRG01000003.1"/>
</dbReference>
<dbReference type="AlphaFoldDB" id="A0A918EDN2"/>
<evidence type="ECO:0000313" key="5">
    <source>
        <dbReference type="EMBL" id="GGP45777.1"/>
    </source>
</evidence>
<dbReference type="EMBL" id="BMRG01000003">
    <property type="protein sequence ID" value="GGP45777.1"/>
    <property type="molecule type" value="Genomic_DNA"/>
</dbReference>
<evidence type="ECO:0008006" key="7">
    <source>
        <dbReference type="Google" id="ProtNLM"/>
    </source>
</evidence>
<comment type="caution">
    <text evidence="5">The sequence shown here is derived from an EMBL/GenBank/DDBJ whole genome shotgun (WGS) entry which is preliminary data.</text>
</comment>
<evidence type="ECO:0000259" key="2">
    <source>
        <dbReference type="Pfam" id="PF13391"/>
    </source>
</evidence>
<keyword evidence="6" id="KW-1185">Reference proteome</keyword>
<dbReference type="InterPro" id="IPR058813">
    <property type="entry name" value="DNA-SBD_ScoMcrA"/>
</dbReference>
<dbReference type="InterPro" id="IPR003615">
    <property type="entry name" value="HNH_nuc"/>
</dbReference>
<evidence type="ECO:0000313" key="6">
    <source>
        <dbReference type="Proteomes" id="UP000639606"/>
    </source>
</evidence>